<dbReference type="InterPro" id="IPR021730">
    <property type="entry name" value="YdbH"/>
</dbReference>
<keyword evidence="2" id="KW-1185">Reference proteome</keyword>
<comment type="caution">
    <text evidence="1">The sequence shown here is derived from an EMBL/GenBank/DDBJ whole genome shotgun (WGS) entry which is preliminary data.</text>
</comment>
<dbReference type="RefSeq" id="WP_349951130.1">
    <property type="nucleotide sequence ID" value="NZ_JBEHGX010000004.1"/>
</dbReference>
<evidence type="ECO:0000313" key="1">
    <source>
        <dbReference type="EMBL" id="MER0126001.1"/>
    </source>
</evidence>
<reference evidence="1 2" key="1">
    <citation type="submission" date="2024-06" db="EMBL/GenBank/DDBJ databases">
        <title>Fanconibacter daqui strain Q02 whole shotgun sequencing project.</title>
        <authorList>
            <person name="Rodrigues J.W.A."/>
            <person name="Viana L.C."/>
            <person name="Vieira E.C."/>
            <person name="Souza F.O.L."/>
            <person name="Alegria O.C."/>
            <person name="Patroca S."/>
            <person name="Cruz A.C.R."/>
            <person name="Nunes A.R.C."/>
        </authorList>
    </citation>
    <scope>NUCLEOTIDE SEQUENCE [LARGE SCALE GENOMIC DNA]</scope>
    <source>
        <strain evidence="1 2">Q02</strain>
    </source>
</reference>
<sequence length="880" mass="96958">MKGKYRAAIALALLLILLPLTLVFTVGYWLPGFAGIWLPPGTRIALEQPPRLTRHAIILPDLRYLAGECELATVDNAILTHPSRWQLNVDALTLNPECFSDMPAGNENPAAPRTLAEWQAMLPMSWVTIKKLTLTPWPQYAGALEASLTPERQRLRFSGDRIEFEAQLQGQVLRVTKLNLNVADAIPPITLLGDFTLPLVPDGLPTQGRTVARLHLPFAPQEAQAELEWQDNRGQLLISATGDADPLLDLPWTLTAQTFTLSDGRWRWPYQGFPLSGRVALKAENWRAGLEGAQLSGRINVLTEGAAGKGNAVMTFGPGRLSMTQSEMPLRITGEAKQDAMVFYAMLPADLNGPLLAPQVRFQPGALLRSRGRVIDSLNIDEVRWPLAGVKLTPQGVDGRLQAILRAHEQAMGDMALHLDGRADNFLPDAGVWRWRYWGEGNFKPMQARWDVAGRGEWRDSVIELSELATGFDKLQYGAMLMSKPRLRLTSPVRWERQDAATDFSGALQLDAGPTTFSGGSVLPPSTLTFSVKGSGPTAFQFKGDLHAQAIGPVRVHGRWDGVRLRGQAWWPAQPLAVFQPLIPPDWKMALRDGQFYAQVAFSAAGDQGFEAGGHGVVKKGSAWTTDNKINGVDFVLPFRYSDAVWQLGARGPVRLRIDDIESQVTARNVTADLQGSYPWSEARPLLLSNVSVDMLGGQISLQQLRMPQHDAALLRLHNLSASEFITATKVKQVALSGAVNGALPLWLENPRWIIKDGWLTSPGPLTLRLDKEMADAMAKDNVAAGAAINWLRYMEISHSWTTLTLDNLGVLSMSAELEGTSRVNGKSNAVRLNYRHQENLFTLWRSLRFGDNLQTWLEQHAQLPGAPCQPAGAVCEEEK</sequence>
<gene>
    <name evidence="1" type="ORF">ABQG75_09690</name>
</gene>
<accession>A0ABV1PMD8</accession>
<protein>
    <submittedName>
        <fullName evidence="1">YdbH family protein</fullName>
    </submittedName>
</protein>
<dbReference type="Pfam" id="PF11739">
    <property type="entry name" value="YdbH-like"/>
    <property type="match status" value="1"/>
</dbReference>
<proteinExistence type="predicted"/>
<dbReference type="NCBIfam" id="NF007971">
    <property type="entry name" value="PRK10695.1"/>
    <property type="match status" value="1"/>
</dbReference>
<dbReference type="Proteomes" id="UP001447374">
    <property type="component" value="Unassembled WGS sequence"/>
</dbReference>
<name>A0ABV1PMD8_9ENTR</name>
<evidence type="ECO:0000313" key="2">
    <source>
        <dbReference type="Proteomes" id="UP001447374"/>
    </source>
</evidence>
<dbReference type="EMBL" id="JBEHGX010000004">
    <property type="protein sequence ID" value="MER0126001.1"/>
    <property type="molecule type" value="Genomic_DNA"/>
</dbReference>
<organism evidence="1 2">
    <name type="scientific">Franconibacter daqui</name>
    <dbReference type="NCBI Taxonomy" id="2047724"/>
    <lineage>
        <taxon>Bacteria</taxon>
        <taxon>Pseudomonadati</taxon>
        <taxon>Pseudomonadota</taxon>
        <taxon>Gammaproteobacteria</taxon>
        <taxon>Enterobacterales</taxon>
        <taxon>Enterobacteriaceae</taxon>
        <taxon>Franconibacter</taxon>
    </lineage>
</organism>